<dbReference type="KEGG" id="part:PARC_a1570"/>
<evidence type="ECO:0000313" key="2">
    <source>
        <dbReference type="EMBL" id="ATC86174.1"/>
    </source>
</evidence>
<feature type="compositionally biased region" description="Polar residues" evidence="1">
    <location>
        <begin position="132"/>
        <end position="155"/>
    </location>
</feature>
<evidence type="ECO:0000256" key="1">
    <source>
        <dbReference type="SAM" id="MobiDB-lite"/>
    </source>
</evidence>
<proteinExistence type="predicted"/>
<evidence type="ECO:0000313" key="3">
    <source>
        <dbReference type="Proteomes" id="UP000016505"/>
    </source>
</evidence>
<name>A0A290S1Y5_9GAMM</name>
<dbReference type="Proteomes" id="UP000016505">
    <property type="component" value="Chromosome I"/>
</dbReference>
<reference evidence="2 3" key="1">
    <citation type="journal article" date="2012" name="J. Bacteriol.">
        <title>Genome sequences of type strains of seven species of the marine bacterium Pseudoalteromonas.</title>
        <authorList>
            <person name="Xie B.B."/>
            <person name="Shu Y.L."/>
            <person name="Qin Q.L."/>
            <person name="Rong J.C."/>
            <person name="Zhang X.Y."/>
            <person name="Chen X.L."/>
            <person name="Shi M."/>
            <person name="He H.L."/>
            <person name="Zhou B.C."/>
            <person name="Zhang Y.Z."/>
        </authorList>
    </citation>
    <scope>NUCLEOTIDE SEQUENCE [LARGE SCALE GENOMIC DNA]</scope>
    <source>
        <strain evidence="2 3">A 37-1-2</strain>
    </source>
</reference>
<dbReference type="EMBL" id="CP011025">
    <property type="protein sequence ID" value="ATC86174.1"/>
    <property type="molecule type" value="Genomic_DNA"/>
</dbReference>
<dbReference type="InterPro" id="IPR057869">
    <property type="entry name" value="HP1_YO34"/>
</dbReference>
<dbReference type="OrthoDB" id="6314079at2"/>
<organism evidence="2 3">
    <name type="scientific">Pseudoalteromonas arctica A 37-1-2</name>
    <dbReference type="NCBI Taxonomy" id="1117313"/>
    <lineage>
        <taxon>Bacteria</taxon>
        <taxon>Pseudomonadati</taxon>
        <taxon>Pseudomonadota</taxon>
        <taxon>Gammaproteobacteria</taxon>
        <taxon>Alteromonadales</taxon>
        <taxon>Pseudoalteromonadaceae</taxon>
        <taxon>Pseudoalteromonas</taxon>
    </lineage>
</organism>
<feature type="region of interest" description="Disordered" evidence="1">
    <location>
        <begin position="127"/>
        <end position="161"/>
    </location>
</feature>
<dbReference type="AlphaFoldDB" id="A0A290S1Y5"/>
<sequence>MSIALDGWNVPGFETRVNAGVKLAGGDMSGLGSFSLSSDQGVKSGTLTVNTKIPFNESASLALLISKAKALDENGARIIYTVNNELAAAYKIRKAKFDGDISASEIENKKGWQVAFKLVEVQSVSEREQQQLDEQATESAQPQATTSNDDVQNKFNEVEGP</sequence>
<dbReference type="Pfam" id="PF25759">
    <property type="entry name" value="HP1_ORF34"/>
    <property type="match status" value="1"/>
</dbReference>
<protein>
    <submittedName>
        <fullName evidence="2">Uncharacterized protein</fullName>
    </submittedName>
</protein>
<accession>A0A290S1Y5</accession>
<dbReference type="RefSeq" id="WP_002960001.1">
    <property type="nucleotide sequence ID" value="NZ_CP011025.1"/>
</dbReference>
<gene>
    <name evidence="2" type="ORF">PARC_a1570</name>
</gene>